<reference evidence="5 6" key="1">
    <citation type="submission" date="2017-02" db="EMBL/GenBank/DDBJ databases">
        <title>Genome sequence of the nitrite-oxidizing bacterium Nitrobacter vulgaris strain Ab1.</title>
        <authorList>
            <person name="Mellbye B.L."/>
            <person name="Davis E.W."/>
            <person name="Spieck E."/>
            <person name="Chang J.H."/>
            <person name="Bottomley P.J."/>
            <person name="Sayavedra-Soto L.A."/>
        </authorList>
    </citation>
    <scope>NUCLEOTIDE SEQUENCE [LARGE SCALE GENOMIC DNA]</scope>
    <source>
        <strain evidence="5 6">Ab1</strain>
    </source>
</reference>
<evidence type="ECO:0000313" key="5">
    <source>
        <dbReference type="EMBL" id="OPH81909.1"/>
    </source>
</evidence>
<dbReference type="STRING" id="29421.B2M20_15730"/>
<dbReference type="PROSITE" id="PS50987">
    <property type="entry name" value="HTH_ARSR_2"/>
    <property type="match status" value="1"/>
</dbReference>
<protein>
    <submittedName>
        <fullName evidence="5">Transcriptional regulator</fullName>
    </submittedName>
</protein>
<dbReference type="GO" id="GO:0003700">
    <property type="term" value="F:DNA-binding transcription factor activity"/>
    <property type="evidence" value="ECO:0007669"/>
    <property type="project" value="InterPro"/>
</dbReference>
<dbReference type="PRINTS" id="PR00778">
    <property type="entry name" value="HTHARSR"/>
</dbReference>
<name>A0A1V4HVJ7_NITVU</name>
<dbReference type="AlphaFoldDB" id="A0A1V4HVJ7"/>
<dbReference type="SUPFAM" id="SSF46785">
    <property type="entry name" value="Winged helix' DNA-binding domain"/>
    <property type="match status" value="1"/>
</dbReference>
<keyword evidence="1" id="KW-0805">Transcription regulation</keyword>
<dbReference type="InterPro" id="IPR011991">
    <property type="entry name" value="ArsR-like_HTH"/>
</dbReference>
<dbReference type="NCBIfam" id="NF033788">
    <property type="entry name" value="HTH_metalloreg"/>
    <property type="match status" value="1"/>
</dbReference>
<dbReference type="InterPro" id="IPR051011">
    <property type="entry name" value="Metal_resp_trans_reg"/>
</dbReference>
<feature type="domain" description="HTH arsR-type" evidence="4">
    <location>
        <begin position="6"/>
        <end position="100"/>
    </location>
</feature>
<keyword evidence="3" id="KW-0804">Transcription</keyword>
<dbReference type="GO" id="GO:0003677">
    <property type="term" value="F:DNA binding"/>
    <property type="evidence" value="ECO:0007669"/>
    <property type="project" value="UniProtKB-KW"/>
</dbReference>
<evidence type="ECO:0000256" key="3">
    <source>
        <dbReference type="ARBA" id="ARBA00023163"/>
    </source>
</evidence>
<keyword evidence="2" id="KW-0238">DNA-binding</keyword>
<sequence length="131" mass="14627">MTALWQSREQADSAADKLRKFAQPQRLMILSLLREGEKSVTEIDAATRIGQPALSQQLAELRKAELVTTRRQAKQIYYSLAHESVALCVRSIEAVFNAGDPEQALLNVVRRDLHLEGEGVVRGAANFARLR</sequence>
<accession>A0A1V4HVJ7</accession>
<dbReference type="InterPro" id="IPR036390">
    <property type="entry name" value="WH_DNA-bd_sf"/>
</dbReference>
<dbReference type="CDD" id="cd00090">
    <property type="entry name" value="HTH_ARSR"/>
    <property type="match status" value="1"/>
</dbReference>
<keyword evidence="6" id="KW-1185">Reference proteome</keyword>
<evidence type="ECO:0000313" key="6">
    <source>
        <dbReference type="Proteomes" id="UP000189940"/>
    </source>
</evidence>
<dbReference type="EMBL" id="MWPQ01000054">
    <property type="protein sequence ID" value="OPH81909.1"/>
    <property type="molecule type" value="Genomic_DNA"/>
</dbReference>
<dbReference type="Pfam" id="PF01022">
    <property type="entry name" value="HTH_5"/>
    <property type="match status" value="1"/>
</dbReference>
<dbReference type="InterPro" id="IPR036388">
    <property type="entry name" value="WH-like_DNA-bd_sf"/>
</dbReference>
<dbReference type="InterPro" id="IPR001845">
    <property type="entry name" value="HTH_ArsR_DNA-bd_dom"/>
</dbReference>
<evidence type="ECO:0000256" key="1">
    <source>
        <dbReference type="ARBA" id="ARBA00023015"/>
    </source>
</evidence>
<evidence type="ECO:0000256" key="2">
    <source>
        <dbReference type="ARBA" id="ARBA00023125"/>
    </source>
</evidence>
<gene>
    <name evidence="5" type="ORF">B2M20_15730</name>
</gene>
<dbReference type="OrthoDB" id="194599at2"/>
<dbReference type="RefSeq" id="WP_079447973.1">
    <property type="nucleotide sequence ID" value="NZ_JAVDPZ010000005.1"/>
</dbReference>
<dbReference type="PANTHER" id="PTHR43132">
    <property type="entry name" value="ARSENICAL RESISTANCE OPERON REPRESSOR ARSR-RELATED"/>
    <property type="match status" value="1"/>
</dbReference>
<dbReference type="PANTHER" id="PTHR43132:SF2">
    <property type="entry name" value="ARSENICAL RESISTANCE OPERON REPRESSOR ARSR-RELATED"/>
    <property type="match status" value="1"/>
</dbReference>
<organism evidence="5 6">
    <name type="scientific">Nitrobacter vulgaris</name>
    <dbReference type="NCBI Taxonomy" id="29421"/>
    <lineage>
        <taxon>Bacteria</taxon>
        <taxon>Pseudomonadati</taxon>
        <taxon>Pseudomonadota</taxon>
        <taxon>Alphaproteobacteria</taxon>
        <taxon>Hyphomicrobiales</taxon>
        <taxon>Nitrobacteraceae</taxon>
        <taxon>Nitrobacter</taxon>
    </lineage>
</organism>
<comment type="caution">
    <text evidence="5">The sequence shown here is derived from an EMBL/GenBank/DDBJ whole genome shotgun (WGS) entry which is preliminary data.</text>
</comment>
<proteinExistence type="predicted"/>
<dbReference type="SMART" id="SM00418">
    <property type="entry name" value="HTH_ARSR"/>
    <property type="match status" value="1"/>
</dbReference>
<dbReference type="Proteomes" id="UP000189940">
    <property type="component" value="Unassembled WGS sequence"/>
</dbReference>
<dbReference type="Gene3D" id="1.10.10.10">
    <property type="entry name" value="Winged helix-like DNA-binding domain superfamily/Winged helix DNA-binding domain"/>
    <property type="match status" value="1"/>
</dbReference>
<evidence type="ECO:0000259" key="4">
    <source>
        <dbReference type="PROSITE" id="PS50987"/>
    </source>
</evidence>